<sequence>MNILSSRGMVVNNLEEYKEIGRRGTKTSGRFVLQRMLTNKRKKDDTACKIRTKNIGRAPVKHPMLYIMELAGQLLRFDTSMRRNGFGKLEKF</sequence>
<dbReference type="Proteomes" id="UP000671995">
    <property type="component" value="Chromosome"/>
</dbReference>
<evidence type="ECO:0000313" key="2">
    <source>
        <dbReference type="Proteomes" id="UP000671995"/>
    </source>
</evidence>
<name>A0A975EZ05_9SPIR</name>
<proteinExistence type="predicted"/>
<dbReference type="EMBL" id="CP054257">
    <property type="protein sequence ID" value="QTQ11531.1"/>
    <property type="molecule type" value="Genomic_DNA"/>
</dbReference>
<gene>
    <name evidence="1" type="ORF">HRI96_04515</name>
</gene>
<organism evidence="1 2">
    <name type="scientific">Treponema parvum</name>
    <dbReference type="NCBI Taxonomy" id="138851"/>
    <lineage>
        <taxon>Bacteria</taxon>
        <taxon>Pseudomonadati</taxon>
        <taxon>Spirochaetota</taxon>
        <taxon>Spirochaetia</taxon>
        <taxon>Spirochaetales</taxon>
        <taxon>Treponemataceae</taxon>
        <taxon>Treponema</taxon>
    </lineage>
</organism>
<protein>
    <submittedName>
        <fullName evidence="1">Uncharacterized protein</fullName>
    </submittedName>
</protein>
<dbReference type="AlphaFoldDB" id="A0A975EZ05"/>
<evidence type="ECO:0000313" key="1">
    <source>
        <dbReference type="EMBL" id="QTQ11531.1"/>
    </source>
</evidence>
<accession>A0A975EZ05</accession>
<dbReference type="RefSeq" id="WP_210118326.1">
    <property type="nucleotide sequence ID" value="NZ_CP054257.1"/>
</dbReference>
<reference evidence="1" key="2">
    <citation type="journal article" date="2021" name="Microbiol. Resour. Announc.">
        <title>Complete Genome Sequences of Three Human Oral Treponema parvum Isolates.</title>
        <authorList>
            <person name="Zeng H."/>
            <person name="Watt R.M."/>
        </authorList>
    </citation>
    <scope>NUCLEOTIDE SEQUENCE</scope>
    <source>
        <strain evidence="1">ATCC 700773</strain>
    </source>
</reference>
<reference evidence="1" key="1">
    <citation type="submission" date="2020-05" db="EMBL/GenBank/DDBJ databases">
        <authorList>
            <person name="Zeng H."/>
            <person name="Chan Y.K."/>
            <person name="Watt R.M."/>
        </authorList>
    </citation>
    <scope>NUCLEOTIDE SEQUENCE</scope>
    <source>
        <strain evidence="1">ATCC 700773</strain>
    </source>
</reference>